<keyword evidence="7" id="KW-0256">Endoplasmic reticulum</keyword>
<evidence type="ECO:0000256" key="10">
    <source>
        <dbReference type="SAM" id="MobiDB-lite"/>
    </source>
</evidence>
<evidence type="ECO:0000256" key="9">
    <source>
        <dbReference type="ARBA" id="ARBA00023136"/>
    </source>
</evidence>
<dbReference type="Proteomes" id="UP001054854">
    <property type="component" value="Unassembled WGS sequence"/>
</dbReference>
<accession>A0ABQ3U447</accession>
<comment type="subcellular location">
    <subcellularLocation>
        <location evidence="1">Endoplasmic reticulum membrane</location>
        <topology evidence="1">Multi-pass membrane protein</topology>
    </subcellularLocation>
</comment>
<sequence>MSTDLAASTRPPEPPRRPAGRWRALGRVRASLGRVRASLGRAWLALGVYAAVRLAGAGCLALWAWRTGRDPHRLLGRQWDGLWYASIARHGYGTVRPSVHYPGRVFSDLAFFPLYPALTRALTTVLPLTTVTAALLIAWAASGMAAWGVYAIGERLHGRRVGTLLVALWGLLPHAIVESMAYTESLLTALAAWSLYAVLTRRWLWAGTLALLAGACRPNGIAVAAAVCCCAAAEIARHRARVSWRVWAGAVLSPLGWLGYLGWVGARRGTWRGYVDVQHDWGSRFRLGPGSLRFARHLLSGDDQLIRSMVLAILGAVLISLVRFALCPPPLALVVYTLVLVVIAIGGTNYFASKPRFLLPAFPLLLPAALAMARARPRTVVLLGGALAGLCCFYGTYLLAVAHVAI</sequence>
<evidence type="ECO:0000313" key="13">
    <source>
        <dbReference type="Proteomes" id="UP001054854"/>
    </source>
</evidence>
<keyword evidence="9 11" id="KW-0472">Membrane</keyword>
<name>A0ABQ3U447_STRHY</name>
<dbReference type="RefSeq" id="WP_236258029.1">
    <property type="nucleotide sequence ID" value="NZ_BNEK01000005.1"/>
</dbReference>
<keyword evidence="6 11" id="KW-0812">Transmembrane</keyword>
<evidence type="ECO:0000256" key="8">
    <source>
        <dbReference type="ARBA" id="ARBA00022989"/>
    </source>
</evidence>
<evidence type="ECO:0000313" key="12">
    <source>
        <dbReference type="EMBL" id="GHJ30177.1"/>
    </source>
</evidence>
<protein>
    <submittedName>
        <fullName evidence="12">Membrane protein</fullName>
    </submittedName>
</protein>
<organism evidence="12 13">
    <name type="scientific">Streptomyces hygroscopicus</name>
    <dbReference type="NCBI Taxonomy" id="1912"/>
    <lineage>
        <taxon>Bacteria</taxon>
        <taxon>Bacillati</taxon>
        <taxon>Actinomycetota</taxon>
        <taxon>Actinomycetes</taxon>
        <taxon>Kitasatosporales</taxon>
        <taxon>Streptomycetaceae</taxon>
        <taxon>Streptomyces</taxon>
        <taxon>Streptomyces violaceusniger group</taxon>
    </lineage>
</organism>
<evidence type="ECO:0000256" key="2">
    <source>
        <dbReference type="ARBA" id="ARBA00004687"/>
    </source>
</evidence>
<feature type="transmembrane region" description="Helical" evidence="11">
    <location>
        <begin position="357"/>
        <end position="373"/>
    </location>
</feature>
<feature type="transmembrane region" description="Helical" evidence="11">
    <location>
        <begin position="333"/>
        <end position="351"/>
    </location>
</feature>
<keyword evidence="8 11" id="KW-1133">Transmembrane helix</keyword>
<feature type="region of interest" description="Disordered" evidence="10">
    <location>
        <begin position="1"/>
        <end position="20"/>
    </location>
</feature>
<evidence type="ECO:0000256" key="11">
    <source>
        <dbReference type="SAM" id="Phobius"/>
    </source>
</evidence>
<dbReference type="PANTHER" id="PTHR12468:SF2">
    <property type="entry name" value="GPI MANNOSYLTRANSFERASE 2"/>
    <property type="match status" value="1"/>
</dbReference>
<feature type="transmembrane region" description="Helical" evidence="11">
    <location>
        <begin position="305"/>
        <end position="326"/>
    </location>
</feature>
<evidence type="ECO:0000256" key="1">
    <source>
        <dbReference type="ARBA" id="ARBA00004477"/>
    </source>
</evidence>
<dbReference type="InterPro" id="IPR007315">
    <property type="entry name" value="PIG-V/Gpi18"/>
</dbReference>
<evidence type="ECO:0000256" key="5">
    <source>
        <dbReference type="ARBA" id="ARBA00022679"/>
    </source>
</evidence>
<gene>
    <name evidence="12" type="ORF">TPA0910_46100</name>
</gene>
<keyword evidence="3" id="KW-0337">GPI-anchor biosynthesis</keyword>
<feature type="transmembrane region" description="Helical" evidence="11">
    <location>
        <begin position="203"/>
        <end position="232"/>
    </location>
</feature>
<feature type="transmembrane region" description="Helical" evidence="11">
    <location>
        <begin position="125"/>
        <end position="152"/>
    </location>
</feature>
<keyword evidence="5" id="KW-0808">Transferase</keyword>
<keyword evidence="13" id="KW-1185">Reference proteome</keyword>
<feature type="transmembrane region" description="Helical" evidence="11">
    <location>
        <begin position="164"/>
        <end position="183"/>
    </location>
</feature>
<evidence type="ECO:0000256" key="3">
    <source>
        <dbReference type="ARBA" id="ARBA00022502"/>
    </source>
</evidence>
<feature type="transmembrane region" description="Helical" evidence="11">
    <location>
        <begin position="380"/>
        <end position="405"/>
    </location>
</feature>
<comment type="caution">
    <text evidence="12">The sequence shown here is derived from an EMBL/GenBank/DDBJ whole genome shotgun (WGS) entry which is preliminary data.</text>
</comment>
<comment type="pathway">
    <text evidence="2">Glycolipid biosynthesis; glycosylphosphatidylinositol-anchor biosynthesis.</text>
</comment>
<dbReference type="PANTHER" id="PTHR12468">
    <property type="entry name" value="GPI MANNOSYLTRANSFERASE 2"/>
    <property type="match status" value="1"/>
</dbReference>
<evidence type="ECO:0000256" key="4">
    <source>
        <dbReference type="ARBA" id="ARBA00022676"/>
    </source>
</evidence>
<evidence type="ECO:0000256" key="7">
    <source>
        <dbReference type="ARBA" id="ARBA00022824"/>
    </source>
</evidence>
<dbReference type="EMBL" id="BNEK01000005">
    <property type="protein sequence ID" value="GHJ30177.1"/>
    <property type="molecule type" value="Genomic_DNA"/>
</dbReference>
<feature type="compositionally biased region" description="Low complexity" evidence="10">
    <location>
        <begin position="1"/>
        <end position="10"/>
    </location>
</feature>
<evidence type="ECO:0000256" key="6">
    <source>
        <dbReference type="ARBA" id="ARBA00022692"/>
    </source>
</evidence>
<reference evidence="12" key="1">
    <citation type="submission" date="2024-05" db="EMBL/GenBank/DDBJ databases">
        <title>Whole genome shotgun sequence of Streptomyces hygroscopicus NBRC 113678.</title>
        <authorList>
            <person name="Komaki H."/>
            <person name="Tamura T."/>
        </authorList>
    </citation>
    <scope>NUCLEOTIDE SEQUENCE</scope>
    <source>
        <strain evidence="12">N11-34</strain>
    </source>
</reference>
<feature type="transmembrane region" description="Helical" evidence="11">
    <location>
        <begin position="42"/>
        <end position="65"/>
    </location>
</feature>
<keyword evidence="4" id="KW-0328">Glycosyltransferase</keyword>
<proteinExistence type="predicted"/>
<feature type="transmembrane region" description="Helical" evidence="11">
    <location>
        <begin position="244"/>
        <end position="263"/>
    </location>
</feature>